<evidence type="ECO:0000313" key="1">
    <source>
        <dbReference type="EMBL" id="GAM56898.1"/>
    </source>
</evidence>
<dbReference type="AlphaFoldDB" id="A0A0B8P0T0"/>
<gene>
    <name evidence="1" type="ORF">JCM19231_2046</name>
</gene>
<proteinExistence type="predicted"/>
<evidence type="ECO:0000313" key="2">
    <source>
        <dbReference type="Proteomes" id="UP000031671"/>
    </source>
</evidence>
<keyword evidence="2" id="KW-1185">Reference proteome</keyword>
<name>A0A0B8P0T0_9VIBR</name>
<reference evidence="1 2" key="1">
    <citation type="submission" date="2015-01" db="EMBL/GenBank/DDBJ databases">
        <title>Vibrio sp. C1 JCM 19231 whole genome shotgun sequence.</title>
        <authorList>
            <person name="Sawabe T."/>
            <person name="Meirelles P."/>
            <person name="Feng G."/>
            <person name="Sayaka M."/>
            <person name="Hattori M."/>
            <person name="Ohkuma M."/>
        </authorList>
    </citation>
    <scope>NUCLEOTIDE SEQUENCE [LARGE SCALE GENOMIC DNA]</scope>
    <source>
        <strain evidence="2">JCM 19231</strain>
    </source>
</reference>
<accession>A0A0B8P0T0</accession>
<protein>
    <submittedName>
        <fullName evidence="1">Uncharacterized protein</fullName>
    </submittedName>
</protein>
<organism evidence="1 2">
    <name type="scientific">Vibrio ishigakensis</name>
    <dbReference type="NCBI Taxonomy" id="1481914"/>
    <lineage>
        <taxon>Bacteria</taxon>
        <taxon>Pseudomonadati</taxon>
        <taxon>Pseudomonadota</taxon>
        <taxon>Gammaproteobacteria</taxon>
        <taxon>Vibrionales</taxon>
        <taxon>Vibrionaceae</taxon>
        <taxon>Vibrio</taxon>
    </lineage>
</organism>
<reference evidence="1 2" key="2">
    <citation type="submission" date="2015-01" db="EMBL/GenBank/DDBJ databases">
        <authorList>
            <consortium name="NBRP consortium"/>
            <person name="Sawabe T."/>
            <person name="Meirelles P."/>
            <person name="Feng G."/>
            <person name="Sayaka M."/>
            <person name="Hattori M."/>
            <person name="Ohkuma M."/>
        </authorList>
    </citation>
    <scope>NUCLEOTIDE SEQUENCE [LARGE SCALE GENOMIC DNA]</scope>
    <source>
        <strain evidence="2">JCM 19231</strain>
    </source>
</reference>
<sequence length="248" mass="27736">MISIGSPASFVVKNGAHTTLVSDKTMARIPGSLPGNVVNFPDEPNPFDETGHYFTESYMAENSPSKIKILNDLETQANELDNYGLEQEVLAWSSSLSWTGYNSDTLEETSIHLHVFEPDGNHIYPNNTFGLGRLNLDDEDNGGPVHYQQFCEDVVPGEYLVGLNYFEKPGDGECDDACFDPDRHWVDTNLSITMQTPIESQTFVDERRLLERVGLPGEEDPVLIYRVTLSELPEVGYSYSIEAIESNF</sequence>
<dbReference type="Proteomes" id="UP000031671">
    <property type="component" value="Unassembled WGS sequence"/>
</dbReference>
<dbReference type="RefSeq" id="WP_261835838.1">
    <property type="nucleotide sequence ID" value="NZ_AP024882.1"/>
</dbReference>
<dbReference type="EMBL" id="BBRZ01000039">
    <property type="protein sequence ID" value="GAM56898.1"/>
    <property type="molecule type" value="Genomic_DNA"/>
</dbReference>
<comment type="caution">
    <text evidence="1">The sequence shown here is derived from an EMBL/GenBank/DDBJ whole genome shotgun (WGS) entry which is preliminary data.</text>
</comment>